<proteinExistence type="predicted"/>
<name>A0A426YG71_ENSVE</name>
<dbReference type="Proteomes" id="UP000287651">
    <property type="component" value="Unassembled WGS sequence"/>
</dbReference>
<evidence type="ECO:0000313" key="1">
    <source>
        <dbReference type="EMBL" id="RRT50754.1"/>
    </source>
</evidence>
<accession>A0A426YG71</accession>
<reference evidence="1 2" key="1">
    <citation type="journal article" date="2014" name="Agronomy (Basel)">
        <title>A Draft Genome Sequence for Ensete ventricosum, the Drought-Tolerant Tree Against Hunger.</title>
        <authorList>
            <person name="Harrison J."/>
            <person name="Moore K.A."/>
            <person name="Paszkiewicz K."/>
            <person name="Jones T."/>
            <person name="Grant M."/>
            <person name="Ambacheew D."/>
            <person name="Muzemil S."/>
            <person name="Studholme D.J."/>
        </authorList>
    </citation>
    <scope>NUCLEOTIDE SEQUENCE [LARGE SCALE GENOMIC DNA]</scope>
</reference>
<gene>
    <name evidence="1" type="ORF">B296_00005601</name>
</gene>
<protein>
    <submittedName>
        <fullName evidence="1">Uncharacterized protein</fullName>
    </submittedName>
</protein>
<sequence length="113" mass="11278">MIGSESRRCLRGRGGHIHAVYMQRWLATGQSPIGAAAHKGQPPAGTIGYDQPVGAIANGQPARSCHPCIALSLVGVVAPTAGVAAAWQGGCRPQRVTAACAGVAVGAAATVVQ</sequence>
<dbReference type="AlphaFoldDB" id="A0A426YG71"/>
<organism evidence="1 2">
    <name type="scientific">Ensete ventricosum</name>
    <name type="common">Abyssinian banana</name>
    <name type="synonym">Musa ensete</name>
    <dbReference type="NCBI Taxonomy" id="4639"/>
    <lineage>
        <taxon>Eukaryota</taxon>
        <taxon>Viridiplantae</taxon>
        <taxon>Streptophyta</taxon>
        <taxon>Embryophyta</taxon>
        <taxon>Tracheophyta</taxon>
        <taxon>Spermatophyta</taxon>
        <taxon>Magnoliopsida</taxon>
        <taxon>Liliopsida</taxon>
        <taxon>Zingiberales</taxon>
        <taxon>Musaceae</taxon>
        <taxon>Ensete</taxon>
    </lineage>
</organism>
<evidence type="ECO:0000313" key="2">
    <source>
        <dbReference type="Proteomes" id="UP000287651"/>
    </source>
</evidence>
<comment type="caution">
    <text evidence="1">The sequence shown here is derived from an EMBL/GenBank/DDBJ whole genome shotgun (WGS) entry which is preliminary data.</text>
</comment>
<dbReference type="EMBL" id="AMZH03012589">
    <property type="protein sequence ID" value="RRT50754.1"/>
    <property type="molecule type" value="Genomic_DNA"/>
</dbReference>